<evidence type="ECO:0000256" key="1">
    <source>
        <dbReference type="SAM" id="SignalP"/>
    </source>
</evidence>
<protein>
    <submittedName>
        <fullName evidence="2">ABC-type amino acid transport substrate-binding protein</fullName>
    </submittedName>
</protein>
<dbReference type="Proteomes" id="UP001224845">
    <property type="component" value="Unassembled WGS sequence"/>
</dbReference>
<keyword evidence="1" id="KW-0732">Signal</keyword>
<feature type="chain" id="PRO_5043689965" evidence="1">
    <location>
        <begin position="31"/>
        <end position="213"/>
    </location>
</feature>
<organism evidence="2 3">
    <name type="scientific">Variovorax paradoxus</name>
    <dbReference type="NCBI Taxonomy" id="34073"/>
    <lineage>
        <taxon>Bacteria</taxon>
        <taxon>Pseudomonadati</taxon>
        <taxon>Pseudomonadota</taxon>
        <taxon>Betaproteobacteria</taxon>
        <taxon>Burkholderiales</taxon>
        <taxon>Comamonadaceae</taxon>
        <taxon>Variovorax</taxon>
    </lineage>
</organism>
<dbReference type="AlphaFoldDB" id="A0AAW8EKP6"/>
<gene>
    <name evidence="2" type="ORF">J2W39_004262</name>
</gene>
<evidence type="ECO:0000313" key="2">
    <source>
        <dbReference type="EMBL" id="MDP9973019.1"/>
    </source>
</evidence>
<evidence type="ECO:0000313" key="3">
    <source>
        <dbReference type="Proteomes" id="UP001224845"/>
    </source>
</evidence>
<sequence>MNAVTAAPGAASRALAVLVSLSLLSLSASAPPPPAVEDAQWLARAVVATADNRAAPFAVVDKKNARVFVFDAAGRLQGSSPVLLGLAHGDDSVPGIGEREMSRIRPEERTTPAGRFRTEPGRNAQGEDIVWIDYDAAVSMHRVRATVKSERRLERLASPSVADNRISYGCINVPAEFYDAYIKPALGSRRGVVYVLPETVAPHERFEFLSRPA</sequence>
<proteinExistence type="predicted"/>
<reference evidence="2" key="1">
    <citation type="submission" date="2023-07" db="EMBL/GenBank/DDBJ databases">
        <title>Sorghum-associated microbial communities from plants grown in Nebraska, USA.</title>
        <authorList>
            <person name="Schachtman D."/>
        </authorList>
    </citation>
    <scope>NUCLEOTIDE SEQUENCE</scope>
    <source>
        <strain evidence="2">DS3315</strain>
    </source>
</reference>
<accession>A0AAW8EKP6</accession>
<comment type="caution">
    <text evidence="2">The sequence shown here is derived from an EMBL/GenBank/DDBJ whole genome shotgun (WGS) entry which is preliminary data.</text>
</comment>
<dbReference type="RefSeq" id="WP_307595552.1">
    <property type="nucleotide sequence ID" value="NZ_JAUSRV010000010.1"/>
</dbReference>
<dbReference type="EMBL" id="JAUSRV010000010">
    <property type="protein sequence ID" value="MDP9973019.1"/>
    <property type="molecule type" value="Genomic_DNA"/>
</dbReference>
<name>A0AAW8EKP6_VARPD</name>
<feature type="signal peptide" evidence="1">
    <location>
        <begin position="1"/>
        <end position="30"/>
    </location>
</feature>